<sequence length="114" mass="12295">RAPAECPEVAEERRTAHPVKSSDLCRISTGPGCLSASGFQNKPFSGEVLVLSKPNVTDSAGRCRGSALFVKNRSDCTDCTAGRCFPFWQSRSTRLSSTRGDQHAARPDTLLLLP</sequence>
<dbReference type="AlphaFoldDB" id="A0A0S7ELP5"/>
<proteinExistence type="predicted"/>
<accession>A0A0S7ELP5</accession>
<feature type="non-terminal residue" evidence="2">
    <location>
        <position position="1"/>
    </location>
</feature>
<evidence type="ECO:0000256" key="1">
    <source>
        <dbReference type="SAM" id="MobiDB-lite"/>
    </source>
</evidence>
<feature type="region of interest" description="Disordered" evidence="1">
    <location>
        <begin position="92"/>
        <end position="114"/>
    </location>
</feature>
<gene>
    <name evidence="2" type="primary">PPUP8135</name>
</gene>
<dbReference type="EMBL" id="GBYX01475621">
    <property type="protein sequence ID" value="JAO06055.1"/>
    <property type="molecule type" value="Transcribed_RNA"/>
</dbReference>
<name>A0A0S7ELP5_9TELE</name>
<reference evidence="2" key="1">
    <citation type="submission" date="2014-12" db="EMBL/GenBank/DDBJ databases">
        <title>Parallel Evolution in Life History Adaptation Evident in the Tissue-Specific Poeciliopsis prolifica transcriptome.</title>
        <authorList>
            <person name="Jue N.K."/>
            <person name="Foley R.J."/>
            <person name="Obergfell C."/>
            <person name="Reznick D.N."/>
            <person name="O'Neill R.J."/>
            <person name="O'Neill M.J."/>
        </authorList>
    </citation>
    <scope>NUCLEOTIDE SEQUENCE</scope>
</reference>
<protein>
    <submittedName>
        <fullName evidence="2">PPUP8135</fullName>
    </submittedName>
</protein>
<organism evidence="2">
    <name type="scientific">Poeciliopsis prolifica</name>
    <name type="common">blackstripe livebearer</name>
    <dbReference type="NCBI Taxonomy" id="188132"/>
    <lineage>
        <taxon>Eukaryota</taxon>
        <taxon>Metazoa</taxon>
        <taxon>Chordata</taxon>
        <taxon>Craniata</taxon>
        <taxon>Vertebrata</taxon>
        <taxon>Euteleostomi</taxon>
        <taxon>Actinopterygii</taxon>
        <taxon>Neopterygii</taxon>
        <taxon>Teleostei</taxon>
        <taxon>Neoteleostei</taxon>
        <taxon>Acanthomorphata</taxon>
        <taxon>Ovalentaria</taxon>
        <taxon>Atherinomorphae</taxon>
        <taxon>Cyprinodontiformes</taxon>
        <taxon>Poeciliidae</taxon>
        <taxon>Poeciliinae</taxon>
        <taxon>Poeciliopsis</taxon>
    </lineage>
</organism>
<evidence type="ECO:0000313" key="2">
    <source>
        <dbReference type="EMBL" id="JAO06055.1"/>
    </source>
</evidence>